<dbReference type="SUPFAM" id="SSF51905">
    <property type="entry name" value="FAD/NAD(P)-binding domain"/>
    <property type="match status" value="1"/>
</dbReference>
<keyword evidence="1" id="KW-1185">Reference proteome</keyword>
<dbReference type="GeneID" id="111350768"/>
<dbReference type="InterPro" id="IPR029731">
    <property type="entry name" value="OSGIN1/2"/>
</dbReference>
<organism evidence="1 2">
    <name type="scientific">Spodoptera litura</name>
    <name type="common">Asian cotton leafworm</name>
    <dbReference type="NCBI Taxonomy" id="69820"/>
    <lineage>
        <taxon>Eukaryota</taxon>
        <taxon>Metazoa</taxon>
        <taxon>Ecdysozoa</taxon>
        <taxon>Arthropoda</taxon>
        <taxon>Hexapoda</taxon>
        <taxon>Insecta</taxon>
        <taxon>Pterygota</taxon>
        <taxon>Neoptera</taxon>
        <taxon>Endopterygota</taxon>
        <taxon>Lepidoptera</taxon>
        <taxon>Glossata</taxon>
        <taxon>Ditrysia</taxon>
        <taxon>Noctuoidea</taxon>
        <taxon>Noctuidae</taxon>
        <taxon>Amphipyrinae</taxon>
        <taxon>Spodoptera</taxon>
    </lineage>
</organism>
<dbReference type="AlphaFoldDB" id="A0A9J7DXQ3"/>
<evidence type="ECO:0000313" key="1">
    <source>
        <dbReference type="Proteomes" id="UP000301870"/>
    </source>
</evidence>
<dbReference type="KEGG" id="sliu:111350768"/>
<protein>
    <submittedName>
        <fullName evidence="2 3">Oxidative stress-induced growth inhibitor 1-like</fullName>
    </submittedName>
</protein>
<accession>A0A9J7DXQ3</accession>
<proteinExistence type="predicted"/>
<dbReference type="RefSeq" id="XP_022818210.1">
    <property type="nucleotide sequence ID" value="XM_022962442.1"/>
</dbReference>
<dbReference type="PANTHER" id="PTHR15192">
    <property type="entry name" value="PROTEIN CBG05349"/>
    <property type="match status" value="1"/>
</dbReference>
<dbReference type="OrthoDB" id="412005at2759"/>
<dbReference type="Gene3D" id="3.50.50.60">
    <property type="entry name" value="FAD/NAD(P)-binding domain"/>
    <property type="match status" value="1"/>
</dbReference>
<dbReference type="Proteomes" id="UP000301870">
    <property type="component" value="Chromosome 12"/>
</dbReference>
<evidence type="ECO:0000313" key="3">
    <source>
        <dbReference type="RefSeq" id="XP_022818210.1"/>
    </source>
</evidence>
<sequence>MKDSMKSCQHALSDDVVYKEVVVIGNGPSGMVTSFMLAGNVPYLKEIPDDLPIDEMLRARLSNLPPGQSLYETDLLELAEGLEGRSQNPIPLLMDNLLRPCADMGIQADPLIEWKYDVEKQIEHIVLGRGPPGGSWHTFPPSVRTLSPAAWLSLPPHAPTGTARLSARAVAKYCRRYVHACKLQKFFRSGVTVTSVTRIPQSDTPRCHNTHCPLNAQFCVQGFDNASCRPFRYVCARAVVAAGGGARPRTLSRAVAAHSLHALAHFERALHVLRNTAVDMSPPPRVLVVGSGVSAADGVWLAARAGLHAAHLHRAPADALTRLDPAAYPDYCQVYRMMCDGPSGNHKNYTPYPHHTIVDVTPLDTRHTDDIDDYALCPKRVKLLDLNTNEITEIQVYVIGVFIGSKPDLFFLQTNYLDCIDIKIDCTKCIDESKPTNRKIEEKQCFLKNHWHYLKSMLGQSIQSCKSRYLNYSEINGNSDTKCVIPDCNKRTVDINEKNNVMDKCEIIPYSDDDKVKCTCETVNPYSSGLGFGLDPKKPVDGRSNPIAVDKSSHEILNGPEGMYALGPLTADNFVRFIPGGALALVTHMHQNKH</sequence>
<dbReference type="RefSeq" id="XP_022818209.1">
    <property type="nucleotide sequence ID" value="XM_022962441.1"/>
</dbReference>
<name>A0A9J7DXQ3_SPOLT</name>
<dbReference type="InterPro" id="IPR036188">
    <property type="entry name" value="FAD/NAD-bd_sf"/>
</dbReference>
<evidence type="ECO:0000313" key="2">
    <source>
        <dbReference type="RefSeq" id="XP_022818209.1"/>
    </source>
</evidence>
<gene>
    <name evidence="2 3" type="primary">LOC111350768</name>
</gene>
<reference evidence="2 3" key="1">
    <citation type="submission" date="2025-04" db="UniProtKB">
        <authorList>
            <consortium name="RefSeq"/>
        </authorList>
    </citation>
    <scope>IDENTIFICATION</scope>
    <source>
        <strain evidence="2 3">Ishihara</strain>
        <tissue evidence="2 3">Whole body</tissue>
    </source>
</reference>
<dbReference type="PANTHER" id="PTHR15192:SF8">
    <property type="entry name" value="FAD_NAD(P)-BINDING DOMAIN-CONTAINING PROTEIN"/>
    <property type="match status" value="1"/>
</dbReference>